<proteinExistence type="predicted"/>
<dbReference type="Gene3D" id="3.40.190.10">
    <property type="entry name" value="Periplasmic binding protein-like II"/>
    <property type="match status" value="2"/>
</dbReference>
<dbReference type="SUPFAM" id="SSF53850">
    <property type="entry name" value="Periplasmic binding protein-like II"/>
    <property type="match status" value="1"/>
</dbReference>
<dbReference type="Proteomes" id="UP000068447">
    <property type="component" value="Chromosome"/>
</dbReference>
<reference evidence="1 2" key="1">
    <citation type="submission" date="2015-12" db="EMBL/GenBank/DDBJ databases">
        <title>Complete genome of Lacimicrobium alkaliphilum KCTC 32984.</title>
        <authorList>
            <person name="Kim S.-G."/>
            <person name="Lee Y.-J."/>
        </authorList>
    </citation>
    <scope>NUCLEOTIDE SEQUENCE [LARGE SCALE GENOMIC DNA]</scope>
    <source>
        <strain evidence="1 2">YelD216</strain>
    </source>
</reference>
<dbReference type="AlphaFoldDB" id="A0A0U3AHX8"/>
<dbReference type="KEGG" id="lal:AT746_04585"/>
<evidence type="ECO:0000313" key="1">
    <source>
        <dbReference type="EMBL" id="ALS97618.1"/>
    </source>
</evidence>
<accession>A0A0U3AHX8</accession>
<dbReference type="EMBL" id="CP013650">
    <property type="protein sequence ID" value="ALS97618.1"/>
    <property type="molecule type" value="Genomic_DNA"/>
</dbReference>
<sequence length="110" mass="12745">MLEKLDRQMNISSNVSLSANLEMMEKGRIELFVYDQRSAGIMINEQGYRAEGFHAVYHIQDAVTCFAFSCTMDRALVEQFQSALDNVVKTDFYRQLFDKYLPGRFLPESD</sequence>
<keyword evidence="2" id="KW-1185">Reference proteome</keyword>
<organism evidence="1 2">
    <name type="scientific">Lacimicrobium alkaliphilum</name>
    <dbReference type="NCBI Taxonomy" id="1526571"/>
    <lineage>
        <taxon>Bacteria</taxon>
        <taxon>Pseudomonadati</taxon>
        <taxon>Pseudomonadota</taxon>
        <taxon>Gammaproteobacteria</taxon>
        <taxon>Alteromonadales</taxon>
        <taxon>Alteromonadaceae</taxon>
        <taxon>Lacimicrobium</taxon>
    </lineage>
</organism>
<gene>
    <name evidence="1" type="ORF">AT746_04585</name>
</gene>
<name>A0A0U3AHX8_9ALTE</name>
<dbReference type="STRING" id="1526571.AT746_04585"/>
<protein>
    <recommendedName>
        <fullName evidence="3">Solute-binding protein family 3/N-terminal domain-containing protein</fullName>
    </recommendedName>
</protein>
<evidence type="ECO:0000313" key="2">
    <source>
        <dbReference type="Proteomes" id="UP000068447"/>
    </source>
</evidence>
<evidence type="ECO:0008006" key="3">
    <source>
        <dbReference type="Google" id="ProtNLM"/>
    </source>
</evidence>